<dbReference type="InterPro" id="IPR014729">
    <property type="entry name" value="Rossmann-like_a/b/a_fold"/>
</dbReference>
<feature type="transmembrane region" description="Helical" evidence="1">
    <location>
        <begin position="41"/>
        <end position="62"/>
    </location>
</feature>
<gene>
    <name evidence="3" type="ORF">FQ775_20140</name>
</gene>
<dbReference type="GO" id="GO:0043164">
    <property type="term" value="P:Gram-negative-bacterium-type cell wall biogenesis"/>
    <property type="evidence" value="ECO:0007669"/>
    <property type="project" value="TreeGrafter"/>
</dbReference>
<dbReference type="CDD" id="cd06259">
    <property type="entry name" value="YdcF-like"/>
    <property type="match status" value="1"/>
</dbReference>
<accession>A0A5B8L3L7</accession>
<dbReference type="KEGG" id="niy:FQ775_20140"/>
<dbReference type="Gene3D" id="3.40.50.620">
    <property type="entry name" value="HUPs"/>
    <property type="match status" value="1"/>
</dbReference>
<feature type="domain" description="DUF218" evidence="2">
    <location>
        <begin position="81"/>
        <end position="247"/>
    </location>
</feature>
<dbReference type="EMBL" id="CP042301">
    <property type="protein sequence ID" value="QDZ02495.1"/>
    <property type="molecule type" value="Genomic_DNA"/>
</dbReference>
<dbReference type="AlphaFoldDB" id="A0A5B8L3L7"/>
<name>A0A5B8L3L7_9HYPH</name>
<sequence>MFHLLSKVFWVVANPLSLSVLALIAALIATVIGWRRTATTATIFAFLILVIGGWTTAGALILQPLEERFPRPQDLPEAIAGIIVLGGGLEGAVNKARGGYELNSAGDRFVAGAVLGRRFPDARILISGGQGALMLDGEGDADTAPRLFEALGIARDRLLLENESRNTYENAEFSRRLVDPQPGEAWLLVTSAFHMPRSMALFRKAGFEVIAWSVDYRTTGEEGLGLAQDNAFDSLRNMSIGIREWIGLAAYYMTGRIETVLPAPR</sequence>
<protein>
    <submittedName>
        <fullName evidence="3">YdcF family protein</fullName>
    </submittedName>
</protein>
<reference evidence="3" key="1">
    <citation type="submission" date="2020-04" db="EMBL/GenBank/DDBJ databases">
        <title>Nitratireductor sp. nov. isolated from mangrove soil.</title>
        <authorList>
            <person name="Ye Y."/>
        </authorList>
    </citation>
    <scope>NUCLEOTIDE SEQUENCE</scope>
    <source>
        <strain evidence="3">SY7</strain>
    </source>
</reference>
<keyword evidence="1" id="KW-1133">Transmembrane helix</keyword>
<dbReference type="InterPro" id="IPR003848">
    <property type="entry name" value="DUF218"/>
</dbReference>
<dbReference type="OrthoDB" id="9809813at2"/>
<dbReference type="RefSeq" id="WP_146301132.1">
    <property type="nucleotide sequence ID" value="NZ_CP042301.2"/>
</dbReference>
<feature type="transmembrane region" description="Helical" evidence="1">
    <location>
        <begin position="12"/>
        <end position="34"/>
    </location>
</feature>
<keyword evidence="1" id="KW-0812">Transmembrane</keyword>
<dbReference type="GO" id="GO:0005886">
    <property type="term" value="C:plasma membrane"/>
    <property type="evidence" value="ECO:0007669"/>
    <property type="project" value="TreeGrafter"/>
</dbReference>
<evidence type="ECO:0000313" key="3">
    <source>
        <dbReference type="EMBL" id="QDZ02495.1"/>
    </source>
</evidence>
<dbReference type="Pfam" id="PF02698">
    <property type="entry name" value="DUF218"/>
    <property type="match status" value="1"/>
</dbReference>
<evidence type="ECO:0000313" key="4">
    <source>
        <dbReference type="Proteomes" id="UP000321389"/>
    </source>
</evidence>
<proteinExistence type="predicted"/>
<evidence type="ECO:0000259" key="2">
    <source>
        <dbReference type="Pfam" id="PF02698"/>
    </source>
</evidence>
<dbReference type="GO" id="GO:0000270">
    <property type="term" value="P:peptidoglycan metabolic process"/>
    <property type="evidence" value="ECO:0007669"/>
    <property type="project" value="TreeGrafter"/>
</dbReference>
<dbReference type="InterPro" id="IPR051599">
    <property type="entry name" value="Cell_Envelope_Assoc"/>
</dbReference>
<keyword evidence="1" id="KW-0472">Membrane</keyword>
<dbReference type="Proteomes" id="UP000321389">
    <property type="component" value="Chromosome"/>
</dbReference>
<organism evidence="3 4">
    <name type="scientific">Nitratireductor mangrovi</name>
    <dbReference type="NCBI Taxonomy" id="2599600"/>
    <lineage>
        <taxon>Bacteria</taxon>
        <taxon>Pseudomonadati</taxon>
        <taxon>Pseudomonadota</taxon>
        <taxon>Alphaproteobacteria</taxon>
        <taxon>Hyphomicrobiales</taxon>
        <taxon>Phyllobacteriaceae</taxon>
        <taxon>Nitratireductor</taxon>
    </lineage>
</organism>
<evidence type="ECO:0000256" key="1">
    <source>
        <dbReference type="SAM" id="Phobius"/>
    </source>
</evidence>
<keyword evidence="4" id="KW-1185">Reference proteome</keyword>
<dbReference type="PANTHER" id="PTHR30336:SF4">
    <property type="entry name" value="ENVELOPE BIOGENESIS FACTOR ELYC"/>
    <property type="match status" value="1"/>
</dbReference>
<dbReference type="PANTHER" id="PTHR30336">
    <property type="entry name" value="INNER MEMBRANE PROTEIN, PROBABLE PERMEASE"/>
    <property type="match status" value="1"/>
</dbReference>